<dbReference type="AlphaFoldDB" id="A0A833KZW7"/>
<feature type="signal peptide" evidence="1">
    <location>
        <begin position="1"/>
        <end position="25"/>
    </location>
</feature>
<sequence>MLNKIVSLSLVVCMVVILAQPVAGATEEATSKQLSAVERVANVAEKIGEQRKNRGFFQVVFGTLLSTGGIIIATSKSEQSLSAEQFWGGVILSSILTLNGLIDYCFNGISLLANPAPIENDYKELYHSQLSFIEKEKQATEILEKNAAEEEKERGGYSYLRKNHWVFLNIGPNIDTQIIKQNFKEIIQQEKIISNNSNAQSDVTIDSIEEMTKKLWSYKAIEKSDNYAIYEGWVRARDMDTMKADIKAIIHPAEDAFVRDNTGPNANYLKMIFPDDLCLVMELKHEENYGGLAYGYNGLWYKVRVVKEKN</sequence>
<dbReference type="EMBL" id="WPAF01000034">
    <property type="protein sequence ID" value="KAF0133135.1"/>
    <property type="molecule type" value="Genomic_DNA"/>
</dbReference>
<evidence type="ECO:0000313" key="2">
    <source>
        <dbReference type="EMBL" id="KAF0133135.1"/>
    </source>
</evidence>
<dbReference type="Proteomes" id="UP000488506">
    <property type="component" value="Unassembled WGS sequence"/>
</dbReference>
<evidence type="ECO:0008006" key="4">
    <source>
        <dbReference type="Google" id="ProtNLM"/>
    </source>
</evidence>
<organism evidence="2 3">
    <name type="scientific">Candidatus Saganbacteria bacterium</name>
    <dbReference type="NCBI Taxonomy" id="2575572"/>
    <lineage>
        <taxon>Bacteria</taxon>
        <taxon>Bacillati</taxon>
        <taxon>Saganbacteria</taxon>
    </lineage>
</organism>
<feature type="chain" id="PRO_5032669135" description="SH3 domain-containing protein" evidence="1">
    <location>
        <begin position="26"/>
        <end position="310"/>
    </location>
</feature>
<accession>A0A833KZW7</accession>
<proteinExistence type="predicted"/>
<protein>
    <recommendedName>
        <fullName evidence="4">SH3 domain-containing protein</fullName>
    </recommendedName>
</protein>
<gene>
    <name evidence="2" type="ORF">FD145_1439</name>
</gene>
<evidence type="ECO:0000256" key="1">
    <source>
        <dbReference type="SAM" id="SignalP"/>
    </source>
</evidence>
<name>A0A833KZW7_UNCSA</name>
<keyword evidence="1" id="KW-0732">Signal</keyword>
<evidence type="ECO:0000313" key="3">
    <source>
        <dbReference type="Proteomes" id="UP000488506"/>
    </source>
</evidence>
<reference evidence="2 3" key="1">
    <citation type="submission" date="2019-12" db="EMBL/GenBank/DDBJ databases">
        <authorList>
            <person name="Wolfe R."/>
            <person name="Danczak R."/>
            <person name="Wilkins M."/>
        </authorList>
    </citation>
    <scope>NUCLEOTIDE SEQUENCE [LARGE SCALE GENOMIC DNA]</scope>
    <source>
        <strain evidence="2">X2_MaxBin.013</strain>
    </source>
</reference>
<comment type="caution">
    <text evidence="2">The sequence shown here is derived from an EMBL/GenBank/DDBJ whole genome shotgun (WGS) entry which is preliminary data.</text>
</comment>